<dbReference type="RefSeq" id="WP_114435148.1">
    <property type="nucleotide sequence ID" value="NZ_QPJI01000016.1"/>
</dbReference>
<accession>A0A368XDC0</accession>
<reference evidence="1 2" key="1">
    <citation type="submission" date="2018-07" db="EMBL/GenBank/DDBJ databases">
        <title>Freshwater and sediment microbial communities from various areas in North America, analyzing microbe dynamics in response to fracking.</title>
        <authorList>
            <person name="Lamendella R."/>
        </authorList>
    </citation>
    <scope>NUCLEOTIDE SEQUENCE [LARGE SCALE GENOMIC DNA]</scope>
    <source>
        <strain evidence="1 2">105B</strain>
    </source>
</reference>
<dbReference type="Proteomes" id="UP000253647">
    <property type="component" value="Unassembled WGS sequence"/>
</dbReference>
<comment type="caution">
    <text evidence="1">The sequence shown here is derived from an EMBL/GenBank/DDBJ whole genome shotgun (WGS) entry which is preliminary data.</text>
</comment>
<evidence type="ECO:0000313" key="1">
    <source>
        <dbReference type="EMBL" id="RCW64034.1"/>
    </source>
</evidence>
<proteinExistence type="predicted"/>
<name>A0A368XDC0_MARNT</name>
<protein>
    <submittedName>
        <fullName evidence="1">Uncharacterized protein</fullName>
    </submittedName>
</protein>
<sequence length="70" mass="8058">MMTEKAYEGAQFEIADKFRCQVCSREDQLVGQIVTDWYEDTVFTCPKCETKTTFWKGEVLRVMPGPGKSL</sequence>
<dbReference type="EMBL" id="QPJI01000016">
    <property type="protein sequence ID" value="RCW64034.1"/>
    <property type="molecule type" value="Genomic_DNA"/>
</dbReference>
<organism evidence="1 2">
    <name type="scientific">Marinobacter nauticus</name>
    <name type="common">Marinobacter hydrocarbonoclasticus</name>
    <name type="synonym">Marinobacter aquaeolei</name>
    <dbReference type="NCBI Taxonomy" id="2743"/>
    <lineage>
        <taxon>Bacteria</taxon>
        <taxon>Pseudomonadati</taxon>
        <taxon>Pseudomonadota</taxon>
        <taxon>Gammaproteobacteria</taxon>
        <taxon>Pseudomonadales</taxon>
        <taxon>Marinobacteraceae</taxon>
        <taxon>Marinobacter</taxon>
    </lineage>
</organism>
<evidence type="ECO:0000313" key="2">
    <source>
        <dbReference type="Proteomes" id="UP000253647"/>
    </source>
</evidence>
<dbReference type="AlphaFoldDB" id="A0A368XDC0"/>
<gene>
    <name evidence="1" type="ORF">DET61_11675</name>
</gene>